<dbReference type="OrthoDB" id="9778998at2"/>
<organism evidence="3 4">
    <name type="scientific">[Clostridium] hylemonae DSM 15053</name>
    <dbReference type="NCBI Taxonomy" id="553973"/>
    <lineage>
        <taxon>Bacteria</taxon>
        <taxon>Bacillati</taxon>
        <taxon>Bacillota</taxon>
        <taxon>Clostridia</taxon>
        <taxon>Lachnospirales</taxon>
        <taxon>Lachnospiraceae</taxon>
    </lineage>
</organism>
<evidence type="ECO:0000256" key="2">
    <source>
        <dbReference type="SAM" id="Phobius"/>
    </source>
</evidence>
<feature type="region of interest" description="Disordered" evidence="1">
    <location>
        <begin position="119"/>
        <end position="163"/>
    </location>
</feature>
<dbReference type="Proteomes" id="UP000004893">
    <property type="component" value="Unassembled WGS sequence"/>
</dbReference>
<dbReference type="PIRSF" id="PIRSF006425">
    <property type="entry name" value="UCP006425_WD40"/>
    <property type="match status" value="1"/>
</dbReference>
<keyword evidence="2" id="KW-0812">Transmembrane</keyword>
<reference evidence="3" key="1">
    <citation type="submission" date="2009-02" db="EMBL/GenBank/DDBJ databases">
        <authorList>
            <person name="Fulton L."/>
            <person name="Clifton S."/>
            <person name="Fulton B."/>
            <person name="Xu J."/>
            <person name="Minx P."/>
            <person name="Pepin K.H."/>
            <person name="Johnson M."/>
            <person name="Bhonagiri V."/>
            <person name="Nash W.E."/>
            <person name="Mardis E.R."/>
            <person name="Wilson R.K."/>
        </authorList>
    </citation>
    <scope>NUCLEOTIDE SEQUENCE [LARGE SCALE GENOMIC DNA]</scope>
    <source>
        <strain evidence="3">DSM 15053</strain>
    </source>
</reference>
<reference evidence="3" key="2">
    <citation type="submission" date="2013-06" db="EMBL/GenBank/DDBJ databases">
        <title>Draft genome sequence of Clostridium hylemonae (DSM 15053).</title>
        <authorList>
            <person name="Sudarsanam P."/>
            <person name="Ley R."/>
            <person name="Guruge J."/>
            <person name="Turnbaugh P.J."/>
            <person name="Mahowald M."/>
            <person name="Liep D."/>
            <person name="Gordon J."/>
        </authorList>
    </citation>
    <scope>NUCLEOTIDE SEQUENCE</scope>
    <source>
        <strain evidence="3">DSM 15053</strain>
    </source>
</reference>
<comment type="caution">
    <text evidence="3">The sequence shown here is derived from an EMBL/GenBank/DDBJ whole genome shotgun (WGS) entry which is preliminary data.</text>
</comment>
<dbReference type="SUPFAM" id="SSF75011">
    <property type="entry name" value="3-carboxy-cis,cis-mucoante lactonizing enzyme"/>
    <property type="match status" value="1"/>
</dbReference>
<dbReference type="RefSeq" id="WP_006443499.1">
    <property type="nucleotide sequence ID" value="NZ_CP036524.1"/>
</dbReference>
<dbReference type="eggNOG" id="COG4880">
    <property type="taxonomic scope" value="Bacteria"/>
</dbReference>
<evidence type="ECO:0000313" key="4">
    <source>
        <dbReference type="Proteomes" id="UP000004893"/>
    </source>
</evidence>
<dbReference type="Pfam" id="PF09826">
    <property type="entry name" value="Beta_propel"/>
    <property type="match status" value="1"/>
</dbReference>
<name>C0C1X6_9FIRM</name>
<evidence type="ECO:0000313" key="3">
    <source>
        <dbReference type="EMBL" id="EEG74140.1"/>
    </source>
</evidence>
<gene>
    <name evidence="3" type="ORF">CLOHYLEM_06147</name>
</gene>
<evidence type="ECO:0008006" key="5">
    <source>
        <dbReference type="Google" id="ProtNLM"/>
    </source>
</evidence>
<keyword evidence="4" id="KW-1185">Reference proteome</keyword>
<sequence>MDKREQDILTQLDEKTKNIEVSDSLRPDAVKKTLEENSRKAGKWRLSRAACLAAACLVLAAGVSAAVLRYGGGGDRVQTGKTSPAASGGKIASAKDYDQVYSYIENYNKQMDREEAEFKIEESSEISSEDASFQSARNAGAEADKADAGTREAEYSSTNVRQEGVDEADTAKTDGKYLYVLKDSRQEVAIVEAKEGSLKEYGNIQAEEGTRIEEFYLNPEKKKLVMVCSSTGDSGDSLLRDMNYNGAAEAVTYDVSNPSKPVETGRIKQSGTYSSSRMSGDYVYLFSTYYAGAGIARDDEKSFVPLVNGRPLASDAIYLPQTDMANMYEVVTSLDIEDPDTITDSKAIFSKGGEIYVSNENIYYYENEWEGSGRTNTTVRRIAYKDGRLKAEAQGTFDGYLNDSFSIDEYKGYLRVAVTAGDTNAVYILDDKLKITGSIEGLAKDERIYSARFMGDTGYFVTFRETDPLYSVDLSDPEKPEIKGALKIPGFSDYLHFYGENLLIGIGMDVDEKTSVTGGVKLTMFDISDMTDVKEKDTYVLDNVYGTDVSYDHRAALIDAGKNMIGFPGYEAGGQKYFLFSYDSREGFKCLLDEEINGSGMMAARGIYIGDVLYIVQGNVVESYSLGDYSKIDDIIL</sequence>
<dbReference type="EMBL" id="ABYI02000022">
    <property type="protein sequence ID" value="EEG74140.1"/>
    <property type="molecule type" value="Genomic_DNA"/>
</dbReference>
<dbReference type="InterPro" id="IPR014441">
    <property type="entry name" value="UCP006425_b-propeller"/>
</dbReference>
<dbReference type="STRING" id="553973.CLOHYLEM_06147"/>
<feature type="transmembrane region" description="Helical" evidence="2">
    <location>
        <begin position="49"/>
        <end position="71"/>
    </location>
</feature>
<proteinExistence type="predicted"/>
<keyword evidence="2" id="KW-1133">Transmembrane helix</keyword>
<evidence type="ECO:0000256" key="1">
    <source>
        <dbReference type="SAM" id="MobiDB-lite"/>
    </source>
</evidence>
<keyword evidence="2" id="KW-0472">Membrane</keyword>
<dbReference type="AlphaFoldDB" id="C0C1X6"/>
<dbReference type="InterPro" id="IPR019198">
    <property type="entry name" value="Beta_propeller_containing"/>
</dbReference>
<feature type="compositionally biased region" description="Basic and acidic residues" evidence="1">
    <location>
        <begin position="142"/>
        <end position="154"/>
    </location>
</feature>
<protein>
    <recommendedName>
        <fullName evidence="5">Secreted protein containing C-terminal beta-propeller domain distantly related to WD-40 repeats</fullName>
    </recommendedName>
</protein>
<accession>C0C1X6</accession>
<dbReference type="HOGENOM" id="CLU_015706_0_1_9"/>